<evidence type="ECO:0000256" key="5">
    <source>
        <dbReference type="ARBA" id="ARBA00022840"/>
    </source>
</evidence>
<dbReference type="PANTHER" id="PTHR43085:SF1">
    <property type="entry name" value="PSEUDOURIDINE KINASE-RELATED"/>
    <property type="match status" value="1"/>
</dbReference>
<dbReference type="AlphaFoldDB" id="A0ABD7AIK8"/>
<gene>
    <name evidence="9" type="ORF">HV234_13960</name>
</gene>
<dbReference type="InterPro" id="IPR002173">
    <property type="entry name" value="Carboh/pur_kinase_PfkB_CS"/>
</dbReference>
<keyword evidence="5" id="KW-0067">ATP-binding</keyword>
<dbReference type="Pfam" id="PF00294">
    <property type="entry name" value="PfkB"/>
    <property type="match status" value="1"/>
</dbReference>
<evidence type="ECO:0000313" key="9">
    <source>
        <dbReference type="EMBL" id="QLO52544.1"/>
    </source>
</evidence>
<feature type="region of interest" description="Disordered" evidence="7">
    <location>
        <begin position="295"/>
        <end position="314"/>
    </location>
</feature>
<dbReference type="Gene3D" id="3.40.1190.20">
    <property type="match status" value="1"/>
</dbReference>
<evidence type="ECO:0000256" key="4">
    <source>
        <dbReference type="ARBA" id="ARBA00022777"/>
    </source>
</evidence>
<keyword evidence="3" id="KW-0547">Nucleotide-binding</keyword>
<dbReference type="RefSeq" id="WP_049089753.1">
    <property type="nucleotide sequence ID" value="NZ_CABGQF010000031.1"/>
</dbReference>
<protein>
    <submittedName>
        <fullName evidence="9">Carbohydrate kinase</fullName>
    </submittedName>
</protein>
<dbReference type="GO" id="GO:0005524">
    <property type="term" value="F:ATP binding"/>
    <property type="evidence" value="ECO:0007669"/>
    <property type="project" value="UniProtKB-KW"/>
</dbReference>
<dbReference type="InterPro" id="IPR002139">
    <property type="entry name" value="Ribo/fructo_kinase"/>
</dbReference>
<evidence type="ECO:0000256" key="6">
    <source>
        <dbReference type="RuleBase" id="RU003704"/>
    </source>
</evidence>
<sequence length="314" mass="34082">MILCCGEALIDMLPCQSRENDPAFTPCVGGAAFNTAVALGRQGMAVSLFSGLSDDFMGDMLRHTLDASGVDYSPSTRAPLPTTLAFVRLVGGQARYTFYDENSAGRMLRESDLPELGDDVAAVLFGCISLIAEPCGSVYETLMAREAPRRVMYLDPNIREIFIADRQKHLARMRRMIALADIVKLSDEDLAWFAEPGEEHEVIRRWLALGPKLIVVTRGADGADAWTADFHLHVPAIHVAVADTVGAGDTVNAGILASLSQAGLLEKEKLVTLSREQVRRAVDLGMRAAAVTVSRPGANPPWDHELRSQQRPGL</sequence>
<evidence type="ECO:0000259" key="8">
    <source>
        <dbReference type="Pfam" id="PF00294"/>
    </source>
</evidence>
<dbReference type="PRINTS" id="PR00990">
    <property type="entry name" value="RIBOKINASE"/>
</dbReference>
<dbReference type="SUPFAM" id="SSF53613">
    <property type="entry name" value="Ribokinase-like"/>
    <property type="match status" value="1"/>
</dbReference>
<comment type="similarity">
    <text evidence="1 6">Belongs to the carbohydrate kinase PfkB family.</text>
</comment>
<evidence type="ECO:0000256" key="7">
    <source>
        <dbReference type="SAM" id="MobiDB-lite"/>
    </source>
</evidence>
<keyword evidence="2 6" id="KW-0808">Transferase</keyword>
<reference evidence="10" key="1">
    <citation type="submission" date="2020-06" db="EMBL/GenBank/DDBJ databases">
        <title>REHAB project genomes.</title>
        <authorList>
            <person name="Shaw L.P."/>
        </authorList>
    </citation>
    <scope>NUCLEOTIDE SEQUENCE [LARGE SCALE GENOMIC DNA]</scope>
    <source>
        <strain evidence="10">RHBSTW-00555</strain>
    </source>
</reference>
<evidence type="ECO:0000313" key="10">
    <source>
        <dbReference type="Proteomes" id="UP000510937"/>
    </source>
</evidence>
<dbReference type="PANTHER" id="PTHR43085">
    <property type="entry name" value="HEXOKINASE FAMILY MEMBER"/>
    <property type="match status" value="1"/>
</dbReference>
<dbReference type="PROSITE" id="PS00584">
    <property type="entry name" value="PFKB_KINASES_2"/>
    <property type="match status" value="1"/>
</dbReference>
<dbReference type="InterPro" id="IPR011611">
    <property type="entry name" value="PfkB_dom"/>
</dbReference>
<dbReference type="GO" id="GO:0006000">
    <property type="term" value="P:fructose metabolic process"/>
    <property type="evidence" value="ECO:0007669"/>
    <property type="project" value="UniProtKB-ARBA"/>
</dbReference>
<dbReference type="InterPro" id="IPR050306">
    <property type="entry name" value="PfkB_Carbo_kinase"/>
</dbReference>
<dbReference type="EMBL" id="CP055315">
    <property type="protein sequence ID" value="QLO52544.1"/>
    <property type="molecule type" value="Genomic_DNA"/>
</dbReference>
<name>A0ABD7AIK8_9ENTR</name>
<feature type="domain" description="Carbohydrate kinase PfkB" evidence="8">
    <location>
        <begin position="2"/>
        <end position="303"/>
    </location>
</feature>
<dbReference type="GO" id="GO:0008865">
    <property type="term" value="F:fructokinase activity"/>
    <property type="evidence" value="ECO:0007669"/>
    <property type="project" value="UniProtKB-ARBA"/>
</dbReference>
<evidence type="ECO:0000256" key="1">
    <source>
        <dbReference type="ARBA" id="ARBA00010688"/>
    </source>
</evidence>
<evidence type="ECO:0000256" key="3">
    <source>
        <dbReference type="ARBA" id="ARBA00022741"/>
    </source>
</evidence>
<accession>A0ABD7AIK8</accession>
<keyword evidence="4 6" id="KW-0418">Kinase</keyword>
<evidence type="ECO:0000256" key="2">
    <source>
        <dbReference type="ARBA" id="ARBA00022679"/>
    </source>
</evidence>
<organism evidence="9 10">
    <name type="scientific">Klebsiella grimontii</name>
    <dbReference type="NCBI Taxonomy" id="2058152"/>
    <lineage>
        <taxon>Bacteria</taxon>
        <taxon>Pseudomonadati</taxon>
        <taxon>Pseudomonadota</taxon>
        <taxon>Gammaproteobacteria</taxon>
        <taxon>Enterobacterales</taxon>
        <taxon>Enterobacteriaceae</taxon>
        <taxon>Klebsiella/Raoultella group</taxon>
        <taxon>Klebsiella</taxon>
    </lineage>
</organism>
<proteinExistence type="inferred from homology"/>
<dbReference type="CDD" id="cd01167">
    <property type="entry name" value="bac_FRK"/>
    <property type="match status" value="1"/>
</dbReference>
<dbReference type="InterPro" id="IPR029056">
    <property type="entry name" value="Ribokinase-like"/>
</dbReference>
<dbReference type="Proteomes" id="UP000510937">
    <property type="component" value="Chromosome"/>
</dbReference>